<evidence type="ECO:0000313" key="3">
    <source>
        <dbReference type="EMBL" id="BDX06269.1"/>
    </source>
</evidence>
<dbReference type="PANTHER" id="PTHR30469:SF33">
    <property type="entry name" value="SLR1207 PROTEIN"/>
    <property type="match status" value="1"/>
</dbReference>
<dbReference type="InterPro" id="IPR029016">
    <property type="entry name" value="GAF-like_dom_sf"/>
</dbReference>
<dbReference type="GO" id="GO:1990281">
    <property type="term" value="C:efflux pump complex"/>
    <property type="evidence" value="ECO:0007669"/>
    <property type="project" value="TreeGrafter"/>
</dbReference>
<dbReference type="SMART" id="SM00065">
    <property type="entry name" value="GAF"/>
    <property type="match status" value="2"/>
</dbReference>
<name>A0AA48HQS3_9ALTE</name>
<keyword evidence="4" id="KW-1185">Reference proteome</keyword>
<organism evidence="3 4">
    <name type="scientific">Planctobacterium marinum</name>
    <dbReference type="NCBI Taxonomy" id="1631968"/>
    <lineage>
        <taxon>Bacteria</taxon>
        <taxon>Pseudomonadati</taxon>
        <taxon>Pseudomonadota</taxon>
        <taxon>Gammaproteobacteria</taxon>
        <taxon>Alteromonadales</taxon>
        <taxon>Alteromonadaceae</taxon>
        <taxon>Planctobacterium</taxon>
    </lineage>
</organism>
<dbReference type="AlphaFoldDB" id="A0AA48HQS3"/>
<dbReference type="Gene3D" id="2.40.30.170">
    <property type="match status" value="1"/>
</dbReference>
<dbReference type="GO" id="GO:0015562">
    <property type="term" value="F:efflux transmembrane transporter activity"/>
    <property type="evidence" value="ECO:0007669"/>
    <property type="project" value="TreeGrafter"/>
</dbReference>
<protein>
    <recommendedName>
        <fullName evidence="2">GAF domain-containing protein</fullName>
    </recommendedName>
</protein>
<dbReference type="Gene3D" id="2.40.50.100">
    <property type="match status" value="1"/>
</dbReference>
<dbReference type="KEGG" id="pmaw:MACH26_17900"/>
<reference evidence="3" key="1">
    <citation type="submission" date="2023-01" db="EMBL/GenBank/DDBJ databases">
        <title>Complete genome sequence of Planctobacterium marinum strain Dej080120_11.</title>
        <authorList>
            <person name="Ueki S."/>
            <person name="Maruyama F."/>
        </authorList>
    </citation>
    <scope>NUCLEOTIDE SEQUENCE</scope>
    <source>
        <strain evidence="3">Dej080120_11</strain>
    </source>
</reference>
<dbReference type="PANTHER" id="PTHR30469">
    <property type="entry name" value="MULTIDRUG RESISTANCE PROTEIN MDTA"/>
    <property type="match status" value="1"/>
</dbReference>
<dbReference type="Pfam" id="PF13185">
    <property type="entry name" value="GAF_2"/>
    <property type="match status" value="1"/>
</dbReference>
<dbReference type="EMBL" id="AP027272">
    <property type="protein sequence ID" value="BDX06269.1"/>
    <property type="molecule type" value="Genomic_DNA"/>
</dbReference>
<sequence>MVNRTRVQGSKTMSKEVSELNRKIKILSTSRKLTHEFIGQAYDVKHLMQIVFDRILNALDAEAGSFWVKDEKSKQNVCQLAEGPVKNEVIGLKLDFGVGIVGTVIETQKSKIILNCARSKEFSQTVDKKTGFITRSMICVPLIIDDQAYGAIQIVNKKHGVDGQFDTNDCELVKDLAVSAAISVKNARLMEMESKVKEMNALMSISNEVVSSLDIDQVLNLVVNRTNELVDLSLGAIALLNDDQTLSMSVISGGQKVDAADARQVAMLALMKQVQNLGRSVYVADRERYIASQKGKLNDWVKYLRAHDVQSLWSIAIRDEEGVLGVLWFESTSPHFADGGKGDLLHIMASQATVALRNASLFNSITNRQSLKGLKDATIKWFKNKGQRAAIIAVTLATLILSFHFLPVLRWVSAPTTVETQLGRGIFTPVDGRISSILVREGQSVNAGDVVAELDKTTIQLALTEAQAQMAIAERQIVEARAEKDSFALSNAIIQRESTLAKVVKLQSDLSNTEIVAPISGVVLNTNVGELMGRFFGQGTEIFRIANPDKFRLVVHVAEEDIMDLQLEQDVRAVLRARPGEYVYGKVLHVGRSYEVPTTILETEEEVDTSELKTGFVAEVLITRSDYKVLPGMTGQALIYTPETSVVQRYWRRLRNFFIYTFGL</sequence>
<dbReference type="Gene3D" id="3.30.450.40">
    <property type="match status" value="2"/>
</dbReference>
<evidence type="ECO:0000313" key="4">
    <source>
        <dbReference type="Proteomes" id="UP001333710"/>
    </source>
</evidence>
<dbReference type="SUPFAM" id="SSF55781">
    <property type="entry name" value="GAF domain-like"/>
    <property type="match status" value="2"/>
</dbReference>
<feature type="domain" description="GAF" evidence="2">
    <location>
        <begin position="214"/>
        <end position="366"/>
    </location>
</feature>
<dbReference type="Pfam" id="PF01590">
    <property type="entry name" value="GAF"/>
    <property type="match status" value="1"/>
</dbReference>
<dbReference type="SUPFAM" id="SSF111369">
    <property type="entry name" value="HlyD-like secretion proteins"/>
    <property type="match status" value="1"/>
</dbReference>
<accession>A0AA48HQS3</accession>
<dbReference type="Pfam" id="PF25917">
    <property type="entry name" value="BSH_RND"/>
    <property type="match status" value="1"/>
</dbReference>
<proteinExistence type="inferred from homology"/>
<feature type="domain" description="GAF" evidence="2">
    <location>
        <begin position="43"/>
        <end position="194"/>
    </location>
</feature>
<evidence type="ECO:0000256" key="1">
    <source>
        <dbReference type="ARBA" id="ARBA00009477"/>
    </source>
</evidence>
<dbReference type="InterPro" id="IPR058625">
    <property type="entry name" value="MdtA-like_BSH"/>
</dbReference>
<dbReference type="InterPro" id="IPR003018">
    <property type="entry name" value="GAF"/>
</dbReference>
<evidence type="ECO:0000259" key="2">
    <source>
        <dbReference type="SMART" id="SM00065"/>
    </source>
</evidence>
<comment type="similarity">
    <text evidence="1">Belongs to the membrane fusion protein (MFP) (TC 8.A.1) family.</text>
</comment>
<dbReference type="Proteomes" id="UP001333710">
    <property type="component" value="Chromosome"/>
</dbReference>
<gene>
    <name evidence="3" type="ORF">MACH26_17900</name>
</gene>